<protein>
    <submittedName>
        <fullName evidence="2">Uncharacterized protein</fullName>
    </submittedName>
</protein>
<evidence type="ECO:0000256" key="1">
    <source>
        <dbReference type="SAM" id="MobiDB-lite"/>
    </source>
</evidence>
<organism evidence="2 3">
    <name type="scientific">Thiocapsa roseopersicina</name>
    <dbReference type="NCBI Taxonomy" id="1058"/>
    <lineage>
        <taxon>Bacteria</taxon>
        <taxon>Pseudomonadati</taxon>
        <taxon>Pseudomonadota</taxon>
        <taxon>Gammaproteobacteria</taxon>
        <taxon>Chromatiales</taxon>
        <taxon>Chromatiaceae</taxon>
        <taxon>Thiocapsa</taxon>
    </lineage>
</organism>
<evidence type="ECO:0000313" key="2">
    <source>
        <dbReference type="EMBL" id="SDX60198.1"/>
    </source>
</evidence>
<dbReference type="EMBL" id="FNNZ01000041">
    <property type="protein sequence ID" value="SDX60198.1"/>
    <property type="molecule type" value="Genomic_DNA"/>
</dbReference>
<dbReference type="STRING" id="1058.SAMN05421783_1417"/>
<feature type="region of interest" description="Disordered" evidence="1">
    <location>
        <begin position="1"/>
        <end position="32"/>
    </location>
</feature>
<feature type="compositionally biased region" description="Polar residues" evidence="1">
    <location>
        <begin position="22"/>
        <end position="32"/>
    </location>
</feature>
<accession>A0A1H3D247</accession>
<feature type="compositionally biased region" description="Basic and acidic residues" evidence="1">
    <location>
        <begin position="73"/>
        <end position="84"/>
    </location>
</feature>
<gene>
    <name evidence="2" type="ORF">SAMN05421783_1417</name>
</gene>
<name>A0A1H3D247_THIRO</name>
<dbReference type="Proteomes" id="UP000198816">
    <property type="component" value="Unassembled WGS sequence"/>
</dbReference>
<proteinExistence type="predicted"/>
<dbReference type="AlphaFoldDB" id="A0A1H3D247"/>
<feature type="region of interest" description="Disordered" evidence="1">
    <location>
        <begin position="73"/>
        <end position="137"/>
    </location>
</feature>
<reference evidence="3" key="1">
    <citation type="submission" date="2016-10" db="EMBL/GenBank/DDBJ databases">
        <authorList>
            <person name="Varghese N."/>
            <person name="Submissions S."/>
        </authorList>
    </citation>
    <scope>NUCLEOTIDE SEQUENCE [LARGE SCALE GENOMIC DNA]</scope>
    <source>
        <strain evidence="3">DSM 217</strain>
    </source>
</reference>
<sequence>MSHDRHGFCGYDHRGVHESSKKQNSWPSKQQSTAVAAVRMNRPDPLGPGNIFYRDMECRTRIWRTYQPPLRAMESEAKARSVRDRRARSIRSNRPEDRRGLRRTAGLPLHSRSAARRHHPRLRPHGRGRARPTRRACRDARRVIEPIGLLPAPFVLDPKGRGFGGDEQIEPPLPSLASFGRLGTAGSVGLRCVRPKLAPFVSARSFGRATGWNCGARPSTEVDSMCATGSKPSVKTARGRAISGLGSDNSIGPVRCLGKPGPVAGNAAHGVPSSTFSTNNCPVTPYSTRPLKTTSAPPRLTPRRSCSSWHNTVTLVTLLLKYPET</sequence>
<feature type="compositionally biased region" description="Basic and acidic residues" evidence="1">
    <location>
        <begin position="1"/>
        <end position="21"/>
    </location>
</feature>
<feature type="compositionally biased region" description="Basic residues" evidence="1">
    <location>
        <begin position="113"/>
        <end position="135"/>
    </location>
</feature>
<keyword evidence="3" id="KW-1185">Reference proteome</keyword>
<evidence type="ECO:0000313" key="3">
    <source>
        <dbReference type="Proteomes" id="UP000198816"/>
    </source>
</evidence>